<proteinExistence type="predicted"/>
<dbReference type="KEGG" id="ovb:NB640_09425"/>
<dbReference type="SUPFAM" id="SSF47240">
    <property type="entry name" value="Ferritin-like"/>
    <property type="match status" value="1"/>
</dbReference>
<dbReference type="Proteomes" id="UP001156215">
    <property type="component" value="Chromosome"/>
</dbReference>
<evidence type="ECO:0000313" key="2">
    <source>
        <dbReference type="EMBL" id="WAW09460.1"/>
    </source>
</evidence>
<dbReference type="Pfam" id="PF02915">
    <property type="entry name" value="Rubrerythrin"/>
    <property type="match status" value="1"/>
</dbReference>
<dbReference type="InterPro" id="IPR052753">
    <property type="entry name" value="Rbr2/Nigerythrin"/>
</dbReference>
<dbReference type="PROSITE" id="PS50905">
    <property type="entry name" value="FERRITIN_LIKE"/>
    <property type="match status" value="1"/>
</dbReference>
<accession>A0A9E9LXM1</accession>
<dbReference type="Gene3D" id="1.20.1260.10">
    <property type="match status" value="1"/>
</dbReference>
<feature type="domain" description="Ferritin-like diiron" evidence="1">
    <location>
        <begin position="3"/>
        <end position="138"/>
    </location>
</feature>
<dbReference type="InterPro" id="IPR009040">
    <property type="entry name" value="Ferritin-like_diiron"/>
</dbReference>
<dbReference type="EMBL" id="CP098242">
    <property type="protein sequence ID" value="WAW09460.1"/>
    <property type="molecule type" value="Genomic_DNA"/>
</dbReference>
<dbReference type="RefSeq" id="WP_269308457.1">
    <property type="nucleotide sequence ID" value="NZ_CP098242.1"/>
</dbReference>
<sequence>MKDLKGTQTEENLKRAFSVESQTAMRYEYFASRANIEGHNDVAMLFSSSAAGERGHALGHLEFLRKDPVSGNPMTRTRLNIQSAIAGETTEYHDMYPRMAEIARDEGFEEIAIWFETLAKAERSHANQFQKALNTLLD</sequence>
<dbReference type="InterPro" id="IPR003251">
    <property type="entry name" value="Rr_diiron-bd_dom"/>
</dbReference>
<dbReference type="CDD" id="cd01041">
    <property type="entry name" value="Rubrerythrin"/>
    <property type="match status" value="1"/>
</dbReference>
<dbReference type="PANTHER" id="PTHR33746:SF4">
    <property type="entry name" value="RUBRERYTHRIN"/>
    <property type="match status" value="1"/>
</dbReference>
<gene>
    <name evidence="2" type="ORF">NB640_09425</name>
</gene>
<dbReference type="InterPro" id="IPR009078">
    <property type="entry name" value="Ferritin-like_SF"/>
</dbReference>
<evidence type="ECO:0000259" key="1">
    <source>
        <dbReference type="PROSITE" id="PS50905"/>
    </source>
</evidence>
<name>A0A9E9LXM1_9BURK</name>
<dbReference type="GO" id="GO:0046872">
    <property type="term" value="F:metal ion binding"/>
    <property type="evidence" value="ECO:0007669"/>
    <property type="project" value="InterPro"/>
</dbReference>
<dbReference type="PANTHER" id="PTHR33746">
    <property type="entry name" value="RUBRERYTHRIN"/>
    <property type="match status" value="1"/>
</dbReference>
<keyword evidence="3" id="KW-1185">Reference proteome</keyword>
<dbReference type="GO" id="GO:0016491">
    <property type="term" value="F:oxidoreductase activity"/>
    <property type="evidence" value="ECO:0007669"/>
    <property type="project" value="InterPro"/>
</dbReference>
<protein>
    <submittedName>
        <fullName evidence="2">Rubrerythrin family protein</fullName>
    </submittedName>
</protein>
<evidence type="ECO:0000313" key="3">
    <source>
        <dbReference type="Proteomes" id="UP001156215"/>
    </source>
</evidence>
<organism evidence="2 3">
    <name type="scientific">Oxalobacter vibrioformis</name>
    <dbReference type="NCBI Taxonomy" id="933080"/>
    <lineage>
        <taxon>Bacteria</taxon>
        <taxon>Pseudomonadati</taxon>
        <taxon>Pseudomonadota</taxon>
        <taxon>Betaproteobacteria</taxon>
        <taxon>Burkholderiales</taxon>
        <taxon>Oxalobacteraceae</taxon>
        <taxon>Oxalobacter</taxon>
    </lineage>
</organism>
<dbReference type="AlphaFoldDB" id="A0A9E9LXM1"/>
<reference evidence="2" key="1">
    <citation type="journal article" date="2022" name="Front. Microbiol.">
        <title>New perspectives on an old grouping: The genomic and phenotypic variability of Oxalobacter formigenes and the implications for calcium oxalate stone prevention.</title>
        <authorList>
            <person name="Chmiel J.A."/>
            <person name="Carr C."/>
            <person name="Stuivenberg G.A."/>
            <person name="Venema R."/>
            <person name="Chanyi R.M."/>
            <person name="Al K.F."/>
            <person name="Giguere D."/>
            <person name="Say H."/>
            <person name="Akouris P.P."/>
            <person name="Dominguez Romero S.A."/>
            <person name="Kwong A."/>
            <person name="Tai V."/>
            <person name="Koval S.F."/>
            <person name="Razvi H."/>
            <person name="Bjazevic J."/>
            <person name="Burton J.P."/>
        </authorList>
    </citation>
    <scope>NUCLEOTIDE SEQUENCE</scope>
    <source>
        <strain evidence="2">WoOx3</strain>
    </source>
</reference>
<dbReference type="InterPro" id="IPR012347">
    <property type="entry name" value="Ferritin-like"/>
</dbReference>